<dbReference type="Proteomes" id="UP000591131">
    <property type="component" value="Unassembled WGS sequence"/>
</dbReference>
<dbReference type="EMBL" id="JAAPAO010000982">
    <property type="protein sequence ID" value="KAF4651948.1"/>
    <property type="molecule type" value="Genomic_DNA"/>
</dbReference>
<evidence type="ECO:0000313" key="4">
    <source>
        <dbReference type="Proteomes" id="UP000591131"/>
    </source>
</evidence>
<dbReference type="GO" id="GO:0016747">
    <property type="term" value="F:acyltransferase activity, transferring groups other than amino-acyl groups"/>
    <property type="evidence" value="ECO:0007669"/>
    <property type="project" value="InterPro"/>
</dbReference>
<protein>
    <recommendedName>
        <fullName evidence="2">N-acetyltransferase domain-containing protein</fullName>
    </recommendedName>
</protein>
<feature type="signal peptide" evidence="1">
    <location>
        <begin position="1"/>
        <end position="18"/>
    </location>
</feature>
<dbReference type="InterPro" id="IPR016181">
    <property type="entry name" value="Acyl_CoA_acyltransferase"/>
</dbReference>
<dbReference type="OrthoDB" id="424551at2759"/>
<dbReference type="Pfam" id="PF00583">
    <property type="entry name" value="Acetyltransf_1"/>
    <property type="match status" value="1"/>
</dbReference>
<dbReference type="AlphaFoldDB" id="A0A7J6KXH0"/>
<evidence type="ECO:0000256" key="1">
    <source>
        <dbReference type="SAM" id="SignalP"/>
    </source>
</evidence>
<keyword evidence="1" id="KW-0732">Signal</keyword>
<feature type="chain" id="PRO_5029702030" description="N-acetyltransferase domain-containing protein" evidence="1">
    <location>
        <begin position="19"/>
        <end position="267"/>
    </location>
</feature>
<keyword evidence="4" id="KW-1185">Reference proteome</keyword>
<dbReference type="InterPro" id="IPR000182">
    <property type="entry name" value="GNAT_dom"/>
</dbReference>
<gene>
    <name evidence="3" type="ORF">FOL47_011338</name>
</gene>
<evidence type="ECO:0000259" key="2">
    <source>
        <dbReference type="PROSITE" id="PS51186"/>
    </source>
</evidence>
<sequence>MPDSYFILIANLVFSTTAEITYRDYKKGDKYYDTTLRRLCQRKAGIPCWVSVYSAKSEDTVVGFVSMDMPYKLTEGEEKAVRKKMCEYVLQGCAVPGSDLSWLKTLSCIYFEETLVAVQGRTIVCGDKSTNYKFDQNCKDKAGIPCYVAVDLSKGSNVVVGFIEINIPYEPQEEVEEAVRRKMPHPKKKGIFGNIEYVEVDSEYQRRGIGANLIKNRIGLGKKTHNVLALILYAFDDNKAAMRLYRSLGFVDVLDYPGLMTYFAFYY</sequence>
<dbReference type="Gene3D" id="3.40.630.30">
    <property type="match status" value="1"/>
</dbReference>
<name>A0A7J6KXH0_PERCH</name>
<evidence type="ECO:0000313" key="3">
    <source>
        <dbReference type="EMBL" id="KAF4651948.1"/>
    </source>
</evidence>
<dbReference type="PROSITE" id="PS51186">
    <property type="entry name" value="GNAT"/>
    <property type="match status" value="1"/>
</dbReference>
<dbReference type="SUPFAM" id="SSF55729">
    <property type="entry name" value="Acyl-CoA N-acyltransferases (Nat)"/>
    <property type="match status" value="1"/>
</dbReference>
<feature type="domain" description="N-acetyltransferase" evidence="2">
    <location>
        <begin position="118"/>
        <end position="267"/>
    </location>
</feature>
<proteinExistence type="predicted"/>
<dbReference type="CDD" id="cd04301">
    <property type="entry name" value="NAT_SF"/>
    <property type="match status" value="1"/>
</dbReference>
<reference evidence="3 4" key="1">
    <citation type="submission" date="2020-04" db="EMBL/GenBank/DDBJ databases">
        <title>Perkinsus chesapeaki whole genome sequence.</title>
        <authorList>
            <person name="Bogema D.R."/>
        </authorList>
    </citation>
    <scope>NUCLEOTIDE SEQUENCE [LARGE SCALE GENOMIC DNA]</scope>
    <source>
        <strain evidence="3">ATCC PRA-425</strain>
    </source>
</reference>
<organism evidence="3 4">
    <name type="scientific">Perkinsus chesapeaki</name>
    <name type="common">Clam parasite</name>
    <name type="synonym">Perkinsus andrewsi</name>
    <dbReference type="NCBI Taxonomy" id="330153"/>
    <lineage>
        <taxon>Eukaryota</taxon>
        <taxon>Sar</taxon>
        <taxon>Alveolata</taxon>
        <taxon>Perkinsozoa</taxon>
        <taxon>Perkinsea</taxon>
        <taxon>Perkinsida</taxon>
        <taxon>Perkinsidae</taxon>
        <taxon>Perkinsus</taxon>
    </lineage>
</organism>
<comment type="caution">
    <text evidence="3">The sequence shown here is derived from an EMBL/GenBank/DDBJ whole genome shotgun (WGS) entry which is preliminary data.</text>
</comment>
<accession>A0A7J6KXH0</accession>